<evidence type="ECO:0000313" key="8">
    <source>
        <dbReference type="Ensembl" id="ENSSHAP00000031477.1"/>
    </source>
</evidence>
<protein>
    <recommendedName>
        <fullName evidence="7">Immunoglobulin V-set domain-containing protein</fullName>
    </recommendedName>
</protein>
<dbReference type="SUPFAM" id="SSF48726">
    <property type="entry name" value="Immunoglobulin"/>
    <property type="match status" value="1"/>
</dbReference>
<dbReference type="GO" id="GO:0007165">
    <property type="term" value="P:signal transduction"/>
    <property type="evidence" value="ECO:0007669"/>
    <property type="project" value="TreeGrafter"/>
</dbReference>
<keyword evidence="9" id="KW-1185">Reference proteome</keyword>
<dbReference type="InParanoid" id="A0A7N4P0V8"/>
<reference evidence="8 9" key="1">
    <citation type="journal article" date="2011" name="Proc. Natl. Acad. Sci. U.S.A.">
        <title>Genetic diversity and population structure of the endangered marsupial Sarcophilus harrisii (Tasmanian devil).</title>
        <authorList>
            <person name="Miller W."/>
            <person name="Hayes V.M."/>
            <person name="Ratan A."/>
            <person name="Petersen D.C."/>
            <person name="Wittekindt N.E."/>
            <person name="Miller J."/>
            <person name="Walenz B."/>
            <person name="Knight J."/>
            <person name="Qi J."/>
            <person name="Zhao F."/>
            <person name="Wang Q."/>
            <person name="Bedoya-Reina O.C."/>
            <person name="Katiyar N."/>
            <person name="Tomsho L.P."/>
            <person name="Kasson L.M."/>
            <person name="Hardie R.A."/>
            <person name="Woodbridge P."/>
            <person name="Tindall E.A."/>
            <person name="Bertelsen M.F."/>
            <person name="Dixon D."/>
            <person name="Pyecroft S."/>
            <person name="Helgen K.M."/>
            <person name="Lesk A.M."/>
            <person name="Pringle T.H."/>
            <person name="Patterson N."/>
            <person name="Zhang Y."/>
            <person name="Kreiss A."/>
            <person name="Woods G.M."/>
            <person name="Jones M.E."/>
            <person name="Schuster S.C."/>
        </authorList>
    </citation>
    <scope>NUCLEOTIDE SEQUENCE [LARGE SCALE GENOMIC DNA]</scope>
</reference>
<keyword evidence="5" id="KW-0812">Transmembrane</keyword>
<dbReference type="InterPro" id="IPR036179">
    <property type="entry name" value="Ig-like_dom_sf"/>
</dbReference>
<gene>
    <name evidence="8" type="primary">LOC105750126</name>
</gene>
<dbReference type="Pfam" id="PF07686">
    <property type="entry name" value="V-set"/>
    <property type="match status" value="1"/>
</dbReference>
<dbReference type="Gene3D" id="2.60.40.10">
    <property type="entry name" value="Immunoglobulins"/>
    <property type="match status" value="1"/>
</dbReference>
<dbReference type="GeneTree" id="ENSGT01100000263479"/>
<dbReference type="Proteomes" id="UP000007648">
    <property type="component" value="Unassembled WGS sequence"/>
</dbReference>
<dbReference type="PANTHER" id="PTHR44427:SF1">
    <property type="entry name" value="CARCINOEMBRYONIC ANTIGEN-RELATED CELL ADHESION MOLECULE 1"/>
    <property type="match status" value="1"/>
</dbReference>
<evidence type="ECO:0000256" key="1">
    <source>
        <dbReference type="ARBA" id="ARBA00022729"/>
    </source>
</evidence>
<dbReference type="PANTHER" id="PTHR44427">
    <property type="entry name" value="CARCINOEMBRYONIC ANTIGEN-RELATED CELL ADHESION MOLECULE 19"/>
    <property type="match status" value="1"/>
</dbReference>
<dbReference type="InterPro" id="IPR013106">
    <property type="entry name" value="Ig_V-set"/>
</dbReference>
<evidence type="ECO:0000256" key="3">
    <source>
        <dbReference type="ARBA" id="ARBA00023319"/>
    </source>
</evidence>
<evidence type="ECO:0000256" key="2">
    <source>
        <dbReference type="ARBA" id="ARBA00023180"/>
    </source>
</evidence>
<dbReference type="RefSeq" id="XP_012402398.1">
    <property type="nucleotide sequence ID" value="XM_012546944.3"/>
</dbReference>
<feature type="transmembrane region" description="Helical" evidence="5">
    <location>
        <begin position="151"/>
        <end position="175"/>
    </location>
</feature>
<dbReference type="GO" id="GO:0005886">
    <property type="term" value="C:plasma membrane"/>
    <property type="evidence" value="ECO:0007669"/>
    <property type="project" value="TreeGrafter"/>
</dbReference>
<dbReference type="GO" id="GO:0002682">
    <property type="term" value="P:regulation of immune system process"/>
    <property type="evidence" value="ECO:0007669"/>
    <property type="project" value="TreeGrafter"/>
</dbReference>
<keyword evidence="2" id="KW-0325">Glycoprotein</keyword>
<accession>A0A7N4P0V8</accession>
<evidence type="ECO:0000256" key="5">
    <source>
        <dbReference type="SAM" id="Phobius"/>
    </source>
</evidence>
<organism evidence="8 9">
    <name type="scientific">Sarcophilus harrisii</name>
    <name type="common">Tasmanian devil</name>
    <name type="synonym">Sarcophilus laniarius</name>
    <dbReference type="NCBI Taxonomy" id="9305"/>
    <lineage>
        <taxon>Eukaryota</taxon>
        <taxon>Metazoa</taxon>
        <taxon>Chordata</taxon>
        <taxon>Craniata</taxon>
        <taxon>Vertebrata</taxon>
        <taxon>Euteleostomi</taxon>
        <taxon>Mammalia</taxon>
        <taxon>Metatheria</taxon>
        <taxon>Dasyuromorphia</taxon>
        <taxon>Dasyuridae</taxon>
        <taxon>Sarcophilus</taxon>
    </lineage>
</organism>
<dbReference type="AlphaFoldDB" id="A0A7N4P0V8"/>
<evidence type="ECO:0000313" key="9">
    <source>
        <dbReference type="Proteomes" id="UP000007648"/>
    </source>
</evidence>
<name>A0A7N4P0V8_SARHA</name>
<evidence type="ECO:0000256" key="4">
    <source>
        <dbReference type="ARBA" id="ARBA00038222"/>
    </source>
</evidence>
<dbReference type="InterPro" id="IPR050831">
    <property type="entry name" value="CEA_cell_adhesion"/>
</dbReference>
<dbReference type="InterPro" id="IPR013783">
    <property type="entry name" value="Ig-like_fold"/>
</dbReference>
<keyword evidence="3" id="KW-0393">Immunoglobulin domain</keyword>
<feature type="domain" description="Immunoglobulin V-set" evidence="7">
    <location>
        <begin position="46"/>
        <end position="122"/>
    </location>
</feature>
<dbReference type="GO" id="GO:0009986">
    <property type="term" value="C:cell surface"/>
    <property type="evidence" value="ECO:0007669"/>
    <property type="project" value="TreeGrafter"/>
</dbReference>
<sequence>MSRIPHSAGSLWKGLLITAALLSTRIQSESTEPPTMELKSSLPYGTVGGNITLSILGLSQQPGRYTWFRKTTKESNRIVTYIVRTGQRIPASGRETVFPNGSLLITNLTLDDSDEYIVELFSTIDGGKNFQLAFLRIHLQVYANLNFRGRVIAGIVIGVLAGLALIGVLIYFLFIRKTGGASQGMLGDPGPGGRTQKHRQILKNNIYWQQDSTPSAQDLNSTPTISAAASENLYQALDVTKVDIYDSFDVMKKPETKESGKIS</sequence>
<keyword evidence="5" id="KW-0472">Membrane</keyword>
<dbReference type="Ensembl" id="ENSSHAT00000035269.1">
    <property type="protein sequence ID" value="ENSSHAP00000031477.1"/>
    <property type="gene ID" value="ENSSHAG00000004943.2"/>
</dbReference>
<keyword evidence="5" id="KW-1133">Transmembrane helix</keyword>
<dbReference type="KEGG" id="shr:105750126"/>
<dbReference type="GeneID" id="105750126"/>
<feature type="chain" id="PRO_5029663010" description="Immunoglobulin V-set domain-containing protein" evidence="6">
    <location>
        <begin position="31"/>
        <end position="263"/>
    </location>
</feature>
<feature type="signal peptide" evidence="6">
    <location>
        <begin position="1"/>
        <end position="30"/>
    </location>
</feature>
<dbReference type="FunCoup" id="A0A7N4P0V8">
    <property type="interactions" value="162"/>
</dbReference>
<evidence type="ECO:0000259" key="7">
    <source>
        <dbReference type="Pfam" id="PF07686"/>
    </source>
</evidence>
<dbReference type="OrthoDB" id="6353782at2759"/>
<keyword evidence="1 6" id="KW-0732">Signal</keyword>
<dbReference type="CDD" id="cd12087">
    <property type="entry name" value="TM_EGFR-like"/>
    <property type="match status" value="1"/>
</dbReference>
<proteinExistence type="inferred from homology"/>
<reference evidence="8" key="3">
    <citation type="submission" date="2025-09" db="UniProtKB">
        <authorList>
            <consortium name="Ensembl"/>
        </authorList>
    </citation>
    <scope>IDENTIFICATION</scope>
</reference>
<dbReference type="GO" id="GO:1990782">
    <property type="term" value="F:protein tyrosine kinase binding"/>
    <property type="evidence" value="ECO:0007669"/>
    <property type="project" value="TreeGrafter"/>
</dbReference>
<comment type="similarity">
    <text evidence="4">Belongs to the immunoglobulin superfamily. CEA family.</text>
</comment>
<reference evidence="8" key="2">
    <citation type="submission" date="2025-08" db="UniProtKB">
        <authorList>
            <consortium name="Ensembl"/>
        </authorList>
    </citation>
    <scope>IDENTIFICATION</scope>
</reference>
<evidence type="ECO:0000256" key="6">
    <source>
        <dbReference type="SAM" id="SignalP"/>
    </source>
</evidence>